<evidence type="ECO:0000313" key="5">
    <source>
        <dbReference type="EMBL" id="CAJ1966386.1"/>
    </source>
</evidence>
<evidence type="ECO:0000313" key="3">
    <source>
        <dbReference type="EMBL" id="CAJ1943255.1"/>
    </source>
</evidence>
<evidence type="ECO:0000256" key="1">
    <source>
        <dbReference type="SAM" id="MobiDB-lite"/>
    </source>
</evidence>
<keyword evidence="7" id="KW-1185">Reference proteome</keyword>
<name>A0AAD2JLR1_9STRA</name>
<dbReference type="EMBL" id="CAKOGP040001113">
    <property type="protein sequence ID" value="CAJ1943255.1"/>
    <property type="molecule type" value="Genomic_DNA"/>
</dbReference>
<evidence type="ECO:0000313" key="2">
    <source>
        <dbReference type="EMBL" id="CAJ1941099.1"/>
    </source>
</evidence>
<comment type="caution">
    <text evidence="4">The sequence shown here is derived from an EMBL/GenBank/DDBJ whole genome shotgun (WGS) entry which is preliminary data.</text>
</comment>
<feature type="region of interest" description="Disordered" evidence="1">
    <location>
        <begin position="1"/>
        <end position="22"/>
    </location>
</feature>
<evidence type="ECO:0000313" key="4">
    <source>
        <dbReference type="EMBL" id="CAJ1961491.1"/>
    </source>
</evidence>
<dbReference type="EMBL" id="CAKOGP040002280">
    <property type="protein sequence ID" value="CAJ1966386.1"/>
    <property type="molecule type" value="Genomic_DNA"/>
</dbReference>
<dbReference type="EMBL" id="CAKOGP040001001">
    <property type="protein sequence ID" value="CAJ1941099.1"/>
    <property type="molecule type" value="Genomic_DNA"/>
</dbReference>
<gene>
    <name evidence="4" type="ORF">CYCCA115_LOCUS19223</name>
    <name evidence="5" type="ORF">CYCCA115_LOCUS21970</name>
    <name evidence="6" type="ORF">CYCCA115_LOCUS23421</name>
    <name evidence="2" type="ORF">CYCCA115_LOCUS7352</name>
    <name evidence="3" type="ORF">CYCCA115_LOCUS8348</name>
</gene>
<protein>
    <submittedName>
        <fullName evidence="4">Uncharacterized protein</fullName>
    </submittedName>
</protein>
<organism evidence="4 7">
    <name type="scientific">Cylindrotheca closterium</name>
    <dbReference type="NCBI Taxonomy" id="2856"/>
    <lineage>
        <taxon>Eukaryota</taxon>
        <taxon>Sar</taxon>
        <taxon>Stramenopiles</taxon>
        <taxon>Ochrophyta</taxon>
        <taxon>Bacillariophyta</taxon>
        <taxon>Bacillariophyceae</taxon>
        <taxon>Bacillariophycidae</taxon>
        <taxon>Bacillariales</taxon>
        <taxon>Bacillariaceae</taxon>
        <taxon>Cylindrotheca</taxon>
    </lineage>
</organism>
<proteinExistence type="predicted"/>
<dbReference type="Proteomes" id="UP001295423">
    <property type="component" value="Unassembled WGS sequence"/>
</dbReference>
<dbReference type="EMBL" id="CAKOGP040002091">
    <property type="protein sequence ID" value="CAJ1961491.1"/>
    <property type="molecule type" value="Genomic_DNA"/>
</dbReference>
<reference evidence="4" key="1">
    <citation type="submission" date="2023-08" db="EMBL/GenBank/DDBJ databases">
        <authorList>
            <person name="Audoor S."/>
            <person name="Bilcke G."/>
        </authorList>
    </citation>
    <scope>NUCLEOTIDE SEQUENCE</scope>
</reference>
<dbReference type="AlphaFoldDB" id="A0AAD2JLR1"/>
<sequence length="183" mass="20675">MATRRGKRNAKETPPRSHHKKKRVYLCTHASGKQWCTACDSCKRCKAPPRPDLPNDKQCQAHTVATSTRIRKKSINGLEYCMPTVTPHKSGRPKRTTYDDTVGKIQQTTAEDAQVEADEKLQAELTAIKSEMKVENAKTVQCIREESEAEALKLLIQTNGKDVELPAEFFIESLKLRAEILRI</sequence>
<accession>A0AAD2JLR1</accession>
<dbReference type="EMBL" id="CAKOGP040002410">
    <property type="protein sequence ID" value="CAJ1968830.1"/>
    <property type="molecule type" value="Genomic_DNA"/>
</dbReference>
<evidence type="ECO:0000313" key="7">
    <source>
        <dbReference type="Proteomes" id="UP001295423"/>
    </source>
</evidence>
<evidence type="ECO:0000313" key="6">
    <source>
        <dbReference type="EMBL" id="CAJ1968830.1"/>
    </source>
</evidence>